<evidence type="ECO:0000256" key="2">
    <source>
        <dbReference type="SAM" id="MobiDB-lite"/>
    </source>
</evidence>
<feature type="domain" description="Response regulatory" evidence="3">
    <location>
        <begin position="50"/>
        <end position="116"/>
    </location>
</feature>
<dbReference type="EMBL" id="BAABAS010000019">
    <property type="protein sequence ID" value="GAA4237816.1"/>
    <property type="molecule type" value="Genomic_DNA"/>
</dbReference>
<dbReference type="Gene3D" id="3.40.50.2300">
    <property type="match status" value="1"/>
</dbReference>
<feature type="compositionally biased region" description="Basic and acidic residues" evidence="2">
    <location>
        <begin position="93"/>
        <end position="102"/>
    </location>
</feature>
<evidence type="ECO:0000259" key="3">
    <source>
        <dbReference type="PROSITE" id="PS50110"/>
    </source>
</evidence>
<reference evidence="5" key="1">
    <citation type="journal article" date="2019" name="Int. J. Syst. Evol. Microbiol.">
        <title>The Global Catalogue of Microorganisms (GCM) 10K type strain sequencing project: providing services to taxonomists for standard genome sequencing and annotation.</title>
        <authorList>
            <consortium name="The Broad Institute Genomics Platform"/>
            <consortium name="The Broad Institute Genome Sequencing Center for Infectious Disease"/>
            <person name="Wu L."/>
            <person name="Ma J."/>
        </authorList>
    </citation>
    <scope>NUCLEOTIDE SEQUENCE [LARGE SCALE GENOMIC DNA]</scope>
    <source>
        <strain evidence="5">JCM 17440</strain>
    </source>
</reference>
<dbReference type="InterPro" id="IPR011006">
    <property type="entry name" value="CheY-like_superfamily"/>
</dbReference>
<dbReference type="SUPFAM" id="SSF52172">
    <property type="entry name" value="CheY-like"/>
    <property type="match status" value="1"/>
</dbReference>
<comment type="caution">
    <text evidence="1">Lacks conserved residue(s) required for the propagation of feature annotation.</text>
</comment>
<name>A0ABP8CD70_9ACTN</name>
<evidence type="ECO:0000256" key="1">
    <source>
        <dbReference type="PROSITE-ProRule" id="PRU00169"/>
    </source>
</evidence>
<evidence type="ECO:0000313" key="4">
    <source>
        <dbReference type="EMBL" id="GAA4237816.1"/>
    </source>
</evidence>
<dbReference type="InterPro" id="IPR001789">
    <property type="entry name" value="Sig_transdc_resp-reg_receiver"/>
</dbReference>
<dbReference type="PROSITE" id="PS50110">
    <property type="entry name" value="RESPONSE_REGULATORY"/>
    <property type="match status" value="1"/>
</dbReference>
<dbReference type="Proteomes" id="UP001501710">
    <property type="component" value="Unassembled WGS sequence"/>
</dbReference>
<sequence length="116" mass="12213">MTTTSLLHGGTEPSSRPEIATVAVDEVWDASNVGTLDDGMMKCMVERSLRVVLAEDSVVLRDGMVELLSARGCVVVAAVSCAEDLLAAAAEHGPDVARRGHPDAALAHRRGHPCRP</sequence>
<protein>
    <recommendedName>
        <fullName evidence="3">Response regulatory domain-containing protein</fullName>
    </recommendedName>
</protein>
<evidence type="ECO:0000313" key="5">
    <source>
        <dbReference type="Proteomes" id="UP001501710"/>
    </source>
</evidence>
<accession>A0ABP8CD70</accession>
<comment type="caution">
    <text evidence="4">The sequence shown here is derived from an EMBL/GenBank/DDBJ whole genome shotgun (WGS) entry which is preliminary data.</text>
</comment>
<gene>
    <name evidence="4" type="ORF">GCM10022254_51200</name>
</gene>
<proteinExistence type="predicted"/>
<keyword evidence="5" id="KW-1185">Reference proteome</keyword>
<feature type="region of interest" description="Disordered" evidence="2">
    <location>
        <begin position="93"/>
        <end position="116"/>
    </location>
</feature>
<organism evidence="4 5">
    <name type="scientific">Actinomadura meridiana</name>
    <dbReference type="NCBI Taxonomy" id="559626"/>
    <lineage>
        <taxon>Bacteria</taxon>
        <taxon>Bacillati</taxon>
        <taxon>Actinomycetota</taxon>
        <taxon>Actinomycetes</taxon>
        <taxon>Streptosporangiales</taxon>
        <taxon>Thermomonosporaceae</taxon>
        <taxon>Actinomadura</taxon>
    </lineage>
</organism>
<feature type="compositionally biased region" description="Basic residues" evidence="2">
    <location>
        <begin position="107"/>
        <end position="116"/>
    </location>
</feature>